<dbReference type="EMBL" id="ANNX02000053">
    <property type="protein sequence ID" value="KYC35129.1"/>
    <property type="molecule type" value="Genomic_DNA"/>
</dbReference>
<sequence>MKTIAKKKIWKYLVWVGLFLIAAGVTAGLVSENWGLIPLVLIIAGTVVIGLWLIWQNQQNNWWGKRSTQASTNALFATLAVLAILGLVNFLGTRYNWRTDLTETKLFTLSPQSRELVRSLETPVKVWVFDVNQNPLDRDLLEDYRRQSPKFKFEYVDPRGRPGLTRKFGVKEDGEVYLESEDKKQLVQVVSQQEPLSEIKLTNSLQQVTNLSSAKVYFLQGHGEHQFSGGEEGISQAIKALSDKTYTTLPLNLAENKSVPQDATVIVIAGPKRALFESEVNALRQFLNRGGNLLLMIDPSIDPKLNSLFAEWGIRLDNRLAVDVSGSVGLGPAAPLVREYGKHPITKDFGNGISFYPLARPIDTTPVAGVEVTPLLLTKPYPDSWAESDLESEDLKFNPESDRKGPLTLGVALRRKLTATPPIQPNPIPKPTTSPTPATQASPATTTKPTSKPSPSPTTQAKASPTPSAKPTPNASPTPATQASPTPTATASPTTQAKASPPVPSSATESRMVAIGNSGFIVNNLFEQQLNKDVFLNSVTWLSQQDRQPLSISPKEVRNRRINLTTAQANLLEISSLFVLPLIGLLAAGLLWWIRR</sequence>
<keyword evidence="2" id="KW-0812">Transmembrane</keyword>
<keyword evidence="6" id="KW-1185">Reference proteome</keyword>
<dbReference type="InterPro" id="IPR019196">
    <property type="entry name" value="ABC_transp_unknown"/>
</dbReference>
<name>A0A139WRT3_9CYAN</name>
<dbReference type="RefSeq" id="WP_026134699.1">
    <property type="nucleotide sequence ID" value="NZ_KQ976354.1"/>
</dbReference>
<feature type="transmembrane region" description="Helical" evidence="2">
    <location>
        <begin position="12"/>
        <end position="30"/>
    </location>
</feature>
<keyword evidence="2" id="KW-0472">Membrane</keyword>
<dbReference type="Proteomes" id="UP000076925">
    <property type="component" value="Unassembled WGS sequence"/>
</dbReference>
<dbReference type="AlphaFoldDB" id="A0A139WRT3"/>
<evidence type="ECO:0000313" key="5">
    <source>
        <dbReference type="EMBL" id="KYC35129.1"/>
    </source>
</evidence>
<feature type="domain" description="DUF7088" evidence="4">
    <location>
        <begin position="103"/>
        <end position="162"/>
    </location>
</feature>
<feature type="compositionally biased region" description="Pro residues" evidence="1">
    <location>
        <begin position="422"/>
        <end position="434"/>
    </location>
</feature>
<dbReference type="InterPro" id="IPR029062">
    <property type="entry name" value="Class_I_gatase-like"/>
</dbReference>
<evidence type="ECO:0000259" key="4">
    <source>
        <dbReference type="Pfam" id="PF23357"/>
    </source>
</evidence>
<organism evidence="5 6">
    <name type="scientific">Scytonema hofmannii PCC 7110</name>
    <dbReference type="NCBI Taxonomy" id="128403"/>
    <lineage>
        <taxon>Bacteria</taxon>
        <taxon>Bacillati</taxon>
        <taxon>Cyanobacteriota</taxon>
        <taxon>Cyanophyceae</taxon>
        <taxon>Nostocales</taxon>
        <taxon>Scytonemataceae</taxon>
        <taxon>Scytonema</taxon>
    </lineage>
</organism>
<comment type="caution">
    <text evidence="5">The sequence shown here is derived from an EMBL/GenBank/DDBJ whole genome shotgun (WGS) entry which is preliminary data.</text>
</comment>
<accession>A0A139WRT3</accession>
<dbReference type="InterPro" id="IPR055396">
    <property type="entry name" value="DUF7088"/>
</dbReference>
<dbReference type="SUPFAM" id="SSF52317">
    <property type="entry name" value="Class I glutamine amidotransferase-like"/>
    <property type="match status" value="1"/>
</dbReference>
<proteinExistence type="predicted"/>
<feature type="compositionally biased region" description="Low complexity" evidence="1">
    <location>
        <begin position="435"/>
        <end position="467"/>
    </location>
</feature>
<feature type="transmembrane region" description="Helical" evidence="2">
    <location>
        <begin position="574"/>
        <end position="594"/>
    </location>
</feature>
<dbReference type="Pfam" id="PF23357">
    <property type="entry name" value="DUF7088"/>
    <property type="match status" value="1"/>
</dbReference>
<keyword evidence="2" id="KW-1133">Transmembrane helix</keyword>
<feature type="transmembrane region" description="Helical" evidence="2">
    <location>
        <begin position="36"/>
        <end position="55"/>
    </location>
</feature>
<dbReference type="OrthoDB" id="501439at2"/>
<protein>
    <submittedName>
        <fullName evidence="5">ABC transporter</fullName>
    </submittedName>
</protein>
<feature type="compositionally biased region" description="Low complexity" evidence="1">
    <location>
        <begin position="477"/>
        <end position="500"/>
    </location>
</feature>
<feature type="domain" description="ABC-type uncharacterised transport system" evidence="3">
    <location>
        <begin position="215"/>
        <end position="425"/>
    </location>
</feature>
<feature type="transmembrane region" description="Helical" evidence="2">
    <location>
        <begin position="75"/>
        <end position="97"/>
    </location>
</feature>
<evidence type="ECO:0000256" key="2">
    <source>
        <dbReference type="SAM" id="Phobius"/>
    </source>
</evidence>
<evidence type="ECO:0000256" key="1">
    <source>
        <dbReference type="SAM" id="MobiDB-lite"/>
    </source>
</evidence>
<gene>
    <name evidence="5" type="ORF">WA1_09895</name>
</gene>
<evidence type="ECO:0000259" key="3">
    <source>
        <dbReference type="Pfam" id="PF09822"/>
    </source>
</evidence>
<reference evidence="5 6" key="1">
    <citation type="journal article" date="2013" name="Genome Biol. Evol.">
        <title>Genomes of Stigonematalean cyanobacteria (subsection V) and the evolution of oxygenic photosynthesis from prokaryotes to plastids.</title>
        <authorList>
            <person name="Dagan T."/>
            <person name="Roettger M."/>
            <person name="Stucken K."/>
            <person name="Landan G."/>
            <person name="Koch R."/>
            <person name="Major P."/>
            <person name="Gould S.B."/>
            <person name="Goremykin V.V."/>
            <person name="Rippka R."/>
            <person name="Tandeau de Marsac N."/>
            <person name="Gugger M."/>
            <person name="Lockhart P.J."/>
            <person name="Allen J.F."/>
            <person name="Brune I."/>
            <person name="Maus I."/>
            <person name="Puhler A."/>
            <person name="Martin W.F."/>
        </authorList>
    </citation>
    <scope>NUCLEOTIDE SEQUENCE [LARGE SCALE GENOMIC DNA]</scope>
    <source>
        <strain evidence="5 6">PCC 7110</strain>
    </source>
</reference>
<feature type="region of interest" description="Disordered" evidence="1">
    <location>
        <begin position="418"/>
        <end position="509"/>
    </location>
</feature>
<evidence type="ECO:0000313" key="6">
    <source>
        <dbReference type="Proteomes" id="UP000076925"/>
    </source>
</evidence>
<dbReference type="Pfam" id="PF09822">
    <property type="entry name" value="ABC_transp_aux"/>
    <property type="match status" value="1"/>
</dbReference>
<dbReference type="STRING" id="128403.WA1_09895"/>